<evidence type="ECO:0000256" key="1">
    <source>
        <dbReference type="SAM" id="MobiDB-lite"/>
    </source>
</evidence>
<reference evidence="3 4" key="1">
    <citation type="submission" date="2019-10" db="EMBL/GenBank/DDBJ databases">
        <title>Georgenia wutianyii sp. nov. and Georgenia yuyongxinii sp. nov. isolated from plateau pika (Ochotona curzoniae) in the Qinghai-Tibet plateau of China.</title>
        <authorList>
            <person name="Tian Z."/>
        </authorList>
    </citation>
    <scope>NUCLEOTIDE SEQUENCE [LARGE SCALE GENOMIC DNA]</scope>
    <source>
        <strain evidence="3 4">JCM 19765</strain>
    </source>
</reference>
<name>A0A6N7EG34_9MICO</name>
<dbReference type="CDD" id="cd00085">
    <property type="entry name" value="HNHc"/>
    <property type="match status" value="1"/>
</dbReference>
<dbReference type="GO" id="GO:0008270">
    <property type="term" value="F:zinc ion binding"/>
    <property type="evidence" value="ECO:0007669"/>
    <property type="project" value="InterPro"/>
</dbReference>
<evidence type="ECO:0000313" key="4">
    <source>
        <dbReference type="Proteomes" id="UP000437709"/>
    </source>
</evidence>
<feature type="region of interest" description="Disordered" evidence="1">
    <location>
        <begin position="69"/>
        <end position="163"/>
    </location>
</feature>
<feature type="compositionally biased region" description="Low complexity" evidence="1">
    <location>
        <begin position="79"/>
        <end position="88"/>
    </location>
</feature>
<sequence length="331" mass="34288">MTAKPPGGHADDLPAPPENTDPPTDEAVVPPWWPFLQTGEAMRCGSPATTHTQIKVTVPLNVLLAGQNADRAGTGDGSSGDASSASDGRNCTTDGTSTADHTGADDSGNARDSHTCTCGATSSNGNGDGSGTGESGSGCGGLADGRDRGDDPTTAAEPPDGPLPEVAVLHGYGPISGDVARALAAGGTWRRLITDPVTGIVLDHGRTRYRPPEDLQEHVRLRDTTCVLPGCSVPAQRCQIDHTIPWSQGGHTADTNHGPLCTRDHTLKTVGAFTVVQPQPGIFEWTTPTGHVYRRETDGTITMLPARRTPVASPTAGHASRHGEDDDPPPF</sequence>
<feature type="compositionally biased region" description="Basic and acidic residues" evidence="1">
    <location>
        <begin position="102"/>
        <end position="114"/>
    </location>
</feature>
<dbReference type="InterPro" id="IPR003615">
    <property type="entry name" value="HNH_nuc"/>
</dbReference>
<protein>
    <recommendedName>
        <fullName evidence="2">HNH nuclease domain-containing protein</fullName>
    </recommendedName>
</protein>
<dbReference type="Proteomes" id="UP000437709">
    <property type="component" value="Unassembled WGS sequence"/>
</dbReference>
<feature type="domain" description="HNH nuclease" evidence="2">
    <location>
        <begin position="214"/>
        <end position="266"/>
    </location>
</feature>
<dbReference type="InterPro" id="IPR002711">
    <property type="entry name" value="HNH"/>
</dbReference>
<accession>A0A6N7EG34</accession>
<evidence type="ECO:0000313" key="3">
    <source>
        <dbReference type="EMBL" id="MPV35918.1"/>
    </source>
</evidence>
<dbReference type="GO" id="GO:0003676">
    <property type="term" value="F:nucleic acid binding"/>
    <property type="evidence" value="ECO:0007669"/>
    <property type="project" value="InterPro"/>
</dbReference>
<dbReference type="Gene3D" id="1.10.30.50">
    <property type="match status" value="1"/>
</dbReference>
<gene>
    <name evidence="3" type="ORF">GB881_02425</name>
</gene>
<feature type="compositionally biased region" description="Gly residues" evidence="1">
    <location>
        <begin position="126"/>
        <end position="143"/>
    </location>
</feature>
<evidence type="ECO:0000259" key="2">
    <source>
        <dbReference type="SMART" id="SM00507"/>
    </source>
</evidence>
<organism evidence="3 4">
    <name type="scientific">Georgenia subflava</name>
    <dbReference type="NCBI Taxonomy" id="1622177"/>
    <lineage>
        <taxon>Bacteria</taxon>
        <taxon>Bacillati</taxon>
        <taxon>Actinomycetota</taxon>
        <taxon>Actinomycetes</taxon>
        <taxon>Micrococcales</taxon>
        <taxon>Bogoriellaceae</taxon>
        <taxon>Georgenia</taxon>
    </lineage>
</organism>
<keyword evidence="4" id="KW-1185">Reference proteome</keyword>
<feature type="region of interest" description="Disordered" evidence="1">
    <location>
        <begin position="1"/>
        <end position="30"/>
    </location>
</feature>
<dbReference type="EMBL" id="WHPC01000004">
    <property type="protein sequence ID" value="MPV35918.1"/>
    <property type="molecule type" value="Genomic_DNA"/>
</dbReference>
<dbReference type="GO" id="GO:0004519">
    <property type="term" value="F:endonuclease activity"/>
    <property type="evidence" value="ECO:0007669"/>
    <property type="project" value="InterPro"/>
</dbReference>
<feature type="compositionally biased region" description="Polar residues" evidence="1">
    <location>
        <begin position="89"/>
        <end position="100"/>
    </location>
</feature>
<dbReference type="Pfam" id="PF01844">
    <property type="entry name" value="HNH"/>
    <property type="match status" value="1"/>
</dbReference>
<feature type="region of interest" description="Disordered" evidence="1">
    <location>
        <begin position="307"/>
        <end position="331"/>
    </location>
</feature>
<comment type="caution">
    <text evidence="3">The sequence shown here is derived from an EMBL/GenBank/DDBJ whole genome shotgun (WGS) entry which is preliminary data.</text>
</comment>
<dbReference type="SMART" id="SM00507">
    <property type="entry name" value="HNHc"/>
    <property type="match status" value="1"/>
</dbReference>
<dbReference type="AlphaFoldDB" id="A0A6N7EG34"/>
<proteinExistence type="predicted"/>